<keyword evidence="2" id="KW-0378">Hydrolase</keyword>
<name>A0A977KXR0_9CYAN</name>
<proteinExistence type="predicted"/>
<protein>
    <submittedName>
        <fullName evidence="2">Alpha/beta fold hydrolase</fullName>
    </submittedName>
</protein>
<accession>A0A977KXR0</accession>
<dbReference type="KEGG" id="wna:KA717_02785"/>
<dbReference type="InterPro" id="IPR000639">
    <property type="entry name" value="Epox_hydrolase-like"/>
</dbReference>
<evidence type="ECO:0000259" key="1">
    <source>
        <dbReference type="Pfam" id="PF12697"/>
    </source>
</evidence>
<dbReference type="InterPro" id="IPR029058">
    <property type="entry name" value="AB_hydrolase_fold"/>
</dbReference>
<dbReference type="GO" id="GO:0016787">
    <property type="term" value="F:hydrolase activity"/>
    <property type="evidence" value="ECO:0007669"/>
    <property type="project" value="UniProtKB-KW"/>
</dbReference>
<dbReference type="PANTHER" id="PTHR46438:SF12">
    <property type="entry name" value="ALPHA_BETA-HYDROLASES SUPERFAMILY PROTEIN"/>
    <property type="match status" value="1"/>
</dbReference>
<dbReference type="PRINTS" id="PR00111">
    <property type="entry name" value="ABHYDROLASE"/>
</dbReference>
<reference evidence="2" key="1">
    <citation type="submission" date="2021-04" db="EMBL/GenBank/DDBJ databases">
        <title>Genome sequence of Woronichinia naegeliana from Washington state freshwater lake bloom.</title>
        <authorList>
            <person name="Dreher T.W."/>
        </authorList>
    </citation>
    <scope>NUCLEOTIDE SEQUENCE</scope>
    <source>
        <strain evidence="2">WA131</strain>
    </source>
</reference>
<dbReference type="PANTHER" id="PTHR46438">
    <property type="entry name" value="ALPHA/BETA-HYDROLASES SUPERFAMILY PROTEIN"/>
    <property type="match status" value="1"/>
</dbReference>
<feature type="domain" description="AB hydrolase-1" evidence="1">
    <location>
        <begin position="29"/>
        <end position="281"/>
    </location>
</feature>
<dbReference type="PRINTS" id="PR00412">
    <property type="entry name" value="EPOXHYDRLASE"/>
</dbReference>
<dbReference type="AlphaFoldDB" id="A0A977KXR0"/>
<dbReference type="SUPFAM" id="SSF53474">
    <property type="entry name" value="alpha/beta-Hydrolases"/>
    <property type="match status" value="1"/>
</dbReference>
<evidence type="ECO:0000313" key="2">
    <source>
        <dbReference type="EMBL" id="UXE61876.1"/>
    </source>
</evidence>
<dbReference type="Gene3D" id="3.40.50.1820">
    <property type="entry name" value="alpha/beta hydrolase"/>
    <property type="match status" value="1"/>
</dbReference>
<organism evidence="2">
    <name type="scientific">Woronichinia naegeliana WA131</name>
    <dbReference type="NCBI Taxonomy" id="2824559"/>
    <lineage>
        <taxon>Bacteria</taxon>
        <taxon>Bacillati</taxon>
        <taxon>Cyanobacteriota</taxon>
        <taxon>Cyanophyceae</taxon>
        <taxon>Synechococcales</taxon>
        <taxon>Coelosphaeriaceae</taxon>
        <taxon>Woronichinia</taxon>
    </lineage>
</organism>
<gene>
    <name evidence="2" type="ORF">KA717_02785</name>
</gene>
<dbReference type="Proteomes" id="UP001065613">
    <property type="component" value="Chromosome"/>
</dbReference>
<dbReference type="EMBL" id="CP073041">
    <property type="protein sequence ID" value="UXE61876.1"/>
    <property type="molecule type" value="Genomic_DNA"/>
</dbReference>
<dbReference type="Pfam" id="PF12697">
    <property type="entry name" value="Abhydrolase_6"/>
    <property type="match status" value="1"/>
</dbReference>
<sequence>MTFLQATQTWTWQGFPITYQQWGETGPAIVCVHGFGASWGHWRKNLPVLGSQCRCYALDLIGFGGSAKPKPGAEIDYTFATWGQLVADFSREVVGCPVFLVGNSIGCVVIMQTAVDYPEQVLGIAALNCSLRLLHDRKRSQLPWYRQIGATWLQKVLNNPAIGRFFFQQIANPKTVRKILLQAYANPEAVTDELVKILIKPALDEGAAEVFLAFINYSQGPLPEDLLPLLSCPLIFLWGEQDPWESIHLGRELAHYPRVEKFIPLVGVGHCPQDEAPELVNPILLEWIAQKSST</sequence>
<dbReference type="InterPro" id="IPR000073">
    <property type="entry name" value="AB_hydrolase_1"/>
</dbReference>